<comment type="caution">
    <text evidence="2">The sequence shown here is derived from an EMBL/GenBank/DDBJ whole genome shotgun (WGS) entry which is preliminary data.</text>
</comment>
<name>A0ABD0M1E9_9CAEN</name>
<organism evidence="2 3">
    <name type="scientific">Batillaria attramentaria</name>
    <dbReference type="NCBI Taxonomy" id="370345"/>
    <lineage>
        <taxon>Eukaryota</taxon>
        <taxon>Metazoa</taxon>
        <taxon>Spiralia</taxon>
        <taxon>Lophotrochozoa</taxon>
        <taxon>Mollusca</taxon>
        <taxon>Gastropoda</taxon>
        <taxon>Caenogastropoda</taxon>
        <taxon>Sorbeoconcha</taxon>
        <taxon>Cerithioidea</taxon>
        <taxon>Batillariidae</taxon>
        <taxon>Batillaria</taxon>
    </lineage>
</organism>
<keyword evidence="3" id="KW-1185">Reference proteome</keyword>
<accession>A0ABD0M1E9</accession>
<dbReference type="EMBL" id="JACVVK020000012">
    <property type="protein sequence ID" value="KAK7505141.1"/>
    <property type="molecule type" value="Genomic_DNA"/>
</dbReference>
<evidence type="ECO:0000313" key="2">
    <source>
        <dbReference type="EMBL" id="KAK7505141.1"/>
    </source>
</evidence>
<dbReference type="Proteomes" id="UP001519460">
    <property type="component" value="Unassembled WGS sequence"/>
</dbReference>
<feature type="region of interest" description="Disordered" evidence="1">
    <location>
        <begin position="70"/>
        <end position="90"/>
    </location>
</feature>
<reference evidence="2 3" key="1">
    <citation type="journal article" date="2023" name="Sci. Data">
        <title>Genome assembly of the Korean intertidal mud-creeper Batillaria attramentaria.</title>
        <authorList>
            <person name="Patra A.K."/>
            <person name="Ho P.T."/>
            <person name="Jun S."/>
            <person name="Lee S.J."/>
            <person name="Kim Y."/>
            <person name="Won Y.J."/>
        </authorList>
    </citation>
    <scope>NUCLEOTIDE SEQUENCE [LARGE SCALE GENOMIC DNA]</scope>
    <source>
        <strain evidence="2">Wonlab-2016</strain>
    </source>
</reference>
<evidence type="ECO:0000313" key="3">
    <source>
        <dbReference type="Proteomes" id="UP001519460"/>
    </source>
</evidence>
<evidence type="ECO:0000256" key="1">
    <source>
        <dbReference type="SAM" id="MobiDB-lite"/>
    </source>
</evidence>
<protein>
    <submittedName>
        <fullName evidence="2">Uncharacterized protein</fullName>
    </submittedName>
</protein>
<dbReference type="AlphaFoldDB" id="A0ABD0M1E9"/>
<gene>
    <name evidence="2" type="ORF">BaRGS_00003711</name>
</gene>
<sequence length="90" mass="10067">MVLIGNPECNPQKLVNLDWRVRKKRDKQDLWSRLAALLPTLKVTRRGKRHSYFSSTCLAPMRCAVAKASASLPRRQGPHNASAIGSTIKV</sequence>
<proteinExistence type="predicted"/>